<reference evidence="4" key="1">
    <citation type="journal article" date="2020" name="BMC Genomics">
        <title>Correction to: Identification and distribution of gene clusters required for synthesis of sphingolipid metabolism inhibitors in diverse species of the filamentous fungus Fusarium.</title>
        <authorList>
            <person name="Kim H.S."/>
            <person name="Lohmar J.M."/>
            <person name="Busman M."/>
            <person name="Brown D.W."/>
            <person name="Naumann T.A."/>
            <person name="Divon H.H."/>
            <person name="Lysoe E."/>
            <person name="Uhlig S."/>
            <person name="Proctor R.H."/>
        </authorList>
    </citation>
    <scope>NUCLEOTIDE SEQUENCE [LARGE SCALE GENOMIC DNA]</scope>
    <source>
        <strain evidence="4">NRRL 25331</strain>
    </source>
</reference>
<evidence type="ECO:0000313" key="4">
    <source>
        <dbReference type="Proteomes" id="UP000572754"/>
    </source>
</evidence>
<evidence type="ECO:0000256" key="2">
    <source>
        <dbReference type="SAM" id="SignalP"/>
    </source>
</evidence>
<evidence type="ECO:0000256" key="1">
    <source>
        <dbReference type="SAM" id="MobiDB-lite"/>
    </source>
</evidence>
<comment type="caution">
    <text evidence="3">The sequence shown here is derived from an EMBL/GenBank/DDBJ whole genome shotgun (WGS) entry which is preliminary data.</text>
</comment>
<feature type="compositionally biased region" description="Basic and acidic residues" evidence="1">
    <location>
        <begin position="324"/>
        <end position="340"/>
    </location>
</feature>
<proteinExistence type="predicted"/>
<feature type="compositionally biased region" description="Polar residues" evidence="1">
    <location>
        <begin position="341"/>
        <end position="353"/>
    </location>
</feature>
<gene>
    <name evidence="3" type="ORF">FCIRC_12842</name>
</gene>
<feature type="compositionally biased region" description="Basic and acidic residues" evidence="1">
    <location>
        <begin position="241"/>
        <end position="256"/>
    </location>
</feature>
<feature type="signal peptide" evidence="2">
    <location>
        <begin position="1"/>
        <end position="18"/>
    </location>
</feature>
<feature type="region of interest" description="Disordered" evidence="1">
    <location>
        <begin position="528"/>
        <end position="600"/>
    </location>
</feature>
<keyword evidence="2" id="KW-0732">Signal</keyword>
<feature type="compositionally biased region" description="Basic and acidic residues" evidence="1">
    <location>
        <begin position="223"/>
        <end position="234"/>
    </location>
</feature>
<dbReference type="AlphaFoldDB" id="A0A8H5SVY4"/>
<feature type="compositionally biased region" description="Low complexity" evidence="1">
    <location>
        <begin position="361"/>
        <end position="373"/>
    </location>
</feature>
<feature type="compositionally biased region" description="Polar residues" evidence="1">
    <location>
        <begin position="548"/>
        <end position="572"/>
    </location>
</feature>
<name>A0A8H5SVY4_FUSCI</name>
<dbReference type="Proteomes" id="UP000572754">
    <property type="component" value="Unassembled WGS sequence"/>
</dbReference>
<keyword evidence="4" id="KW-1185">Reference proteome</keyword>
<dbReference type="EMBL" id="JAAQPE010000575">
    <property type="protein sequence ID" value="KAF5658558.1"/>
    <property type="molecule type" value="Genomic_DNA"/>
</dbReference>
<evidence type="ECO:0008006" key="5">
    <source>
        <dbReference type="Google" id="ProtNLM"/>
    </source>
</evidence>
<evidence type="ECO:0000313" key="3">
    <source>
        <dbReference type="EMBL" id="KAF5658558.1"/>
    </source>
</evidence>
<accession>A0A8H5SVY4</accession>
<organism evidence="3 4">
    <name type="scientific">Fusarium circinatum</name>
    <name type="common">Pitch canker fungus</name>
    <name type="synonym">Gibberella circinata</name>
    <dbReference type="NCBI Taxonomy" id="48490"/>
    <lineage>
        <taxon>Eukaryota</taxon>
        <taxon>Fungi</taxon>
        <taxon>Dikarya</taxon>
        <taxon>Ascomycota</taxon>
        <taxon>Pezizomycotina</taxon>
        <taxon>Sordariomycetes</taxon>
        <taxon>Hypocreomycetidae</taxon>
        <taxon>Hypocreales</taxon>
        <taxon>Nectriaceae</taxon>
        <taxon>Fusarium</taxon>
        <taxon>Fusarium fujikuroi species complex</taxon>
    </lineage>
</organism>
<sequence length="708" mass="80790">MLLLIIFISLLAHPDITVLRIENIRKHQTRKVKPIGAPTRIFTFLPRNLPLVDEDRPTAAPALTEFLGALRALHEITVLFHCHNISYHFANGDQSPEQTSTPTSGLDNEGPVVPDIYPQYYNGVPNQQDPMEYPTPYQNGGTVPVGHPYAQSSFTQGARPVDDPEKVRLRAELAAYQVMEEKAKASEKQKEREEQIRKETEAEFQRKMEDFQKAREEAKKEIEKAKKDAEEATWKRAQTAQREHEAKEADQERQAKIMESEIRIKIEMERKAEEAEKRAREKLEHEMELRLHEKIKGKMDDFMELAKQRFLTIEGPSLHQRRTKWTENHDRLSYDEHQDQQMKQQALSPSQPQSHREYPRESLTPSSPLSSRPYRTESYNSIADGSHGGRPPSVPAAPSHSFYDDEPRPQGSNFYSDQGPHFYPNAAPPPGHQTGYMPHEHHPWDPSEDYTRRHIPRPPNLVEELAFAVAGILRNCNLNGRMTGSMMDDRPPFLDSPSDGQASVDPREYVFPADRASAFERHREWRERGHQRYSAQHFGETEQRLDPRTQTFHRPFPSTNTAPHPQQPSNQCIVDGDSDSDSDQASAYETPPESQAGDVIIGGDTARGQTVAAIAPVSDSQTPESVSRRRVALDNDGSRRYVNSSLEDSYRETKVAEQLSAATAHMNLQGQPSENGFVRGVKHFPMEREISRYLITDDMEQYELESLD</sequence>
<feature type="region of interest" description="Disordered" evidence="1">
    <location>
        <begin position="311"/>
        <end position="449"/>
    </location>
</feature>
<reference evidence="3 4" key="2">
    <citation type="submission" date="2020-05" db="EMBL/GenBank/DDBJ databases">
        <title>Identification and distribution of gene clusters putatively required for synthesis of sphingolipid metabolism inhibitors in phylogenetically diverse species of the filamentous fungus Fusarium.</title>
        <authorList>
            <person name="Kim H.-S."/>
            <person name="Busman M."/>
            <person name="Brown D.W."/>
            <person name="Divon H."/>
            <person name="Uhlig S."/>
            <person name="Proctor R.H."/>
        </authorList>
    </citation>
    <scope>NUCLEOTIDE SEQUENCE [LARGE SCALE GENOMIC DNA]</scope>
    <source>
        <strain evidence="3 4">NRRL 25331</strain>
    </source>
</reference>
<feature type="compositionally biased region" description="Basic and acidic residues" evidence="1">
    <location>
        <begin position="438"/>
        <end position="449"/>
    </location>
</feature>
<feature type="region of interest" description="Disordered" evidence="1">
    <location>
        <begin position="223"/>
        <end position="256"/>
    </location>
</feature>
<feature type="chain" id="PRO_5034385498" description="Reticulocyte-binding protein 2" evidence="2">
    <location>
        <begin position="19"/>
        <end position="708"/>
    </location>
</feature>
<protein>
    <recommendedName>
        <fullName evidence="5">Reticulocyte-binding protein 2</fullName>
    </recommendedName>
</protein>